<dbReference type="Proteomes" id="UP001363010">
    <property type="component" value="Unassembled WGS sequence"/>
</dbReference>
<dbReference type="InterPro" id="IPR007487">
    <property type="entry name" value="ABC_transpt-TYRBP-like"/>
</dbReference>
<name>A0ABU8WAH4_9BURK</name>
<sequence length="328" mass="34901">MLRKTVLALGVLGVWSITVPHAAKARQAGRVYKIGVLSLTAFDGTTLARVVTEGLGRRGYVVGRNIVIEDKFADGKVDRLPALAAELVDFKVDLIVAGAAVAIRAAHDATRTIPIVMAFSGEDPVKSGFVASLGRPGGNVTGVTAVARDLAPKTLELLRDAVPGLTRVAVLTNPARPEHAEYLRVVQAVSPQGMQLQVFEAAGPDQYDAAFAAMTQQRADGLVIFGDVMFTRDSERLAELARLHALPSVYLHKAFVVSGGLMTYGPDLRQLLDLATEYVDKILKGANPGALPVQQPTTFKLAINIKTAKALGLTIPPSLLLRADEVIQ</sequence>
<accession>A0ABU8WAH4</accession>
<dbReference type="PANTHER" id="PTHR35271:SF1">
    <property type="entry name" value="ABC TRANSPORTER, SUBSTRATE-BINDING LIPOPROTEIN"/>
    <property type="match status" value="1"/>
</dbReference>
<dbReference type="Pfam" id="PF04392">
    <property type="entry name" value="ABC_sub_bind"/>
    <property type="match status" value="1"/>
</dbReference>
<reference evidence="1 2" key="1">
    <citation type="submission" date="2024-03" db="EMBL/GenBank/DDBJ databases">
        <title>Novel species of the genus Variovorax.</title>
        <authorList>
            <person name="Liu Q."/>
            <person name="Xin Y.-H."/>
        </authorList>
    </citation>
    <scope>NUCLEOTIDE SEQUENCE [LARGE SCALE GENOMIC DNA]</scope>
    <source>
        <strain evidence="1 2">KACC 18501</strain>
    </source>
</reference>
<dbReference type="PANTHER" id="PTHR35271">
    <property type="entry name" value="ABC TRANSPORTER, SUBSTRATE-BINDING LIPOPROTEIN-RELATED"/>
    <property type="match status" value="1"/>
</dbReference>
<proteinExistence type="predicted"/>
<dbReference type="Gene3D" id="3.40.50.2300">
    <property type="match status" value="2"/>
</dbReference>
<evidence type="ECO:0000313" key="2">
    <source>
        <dbReference type="Proteomes" id="UP001363010"/>
    </source>
</evidence>
<keyword evidence="2" id="KW-1185">Reference proteome</keyword>
<dbReference type="RefSeq" id="WP_340367952.1">
    <property type="nucleotide sequence ID" value="NZ_JBBKZV010000045.1"/>
</dbReference>
<gene>
    <name evidence="1" type="ORF">WKW80_33795</name>
</gene>
<protein>
    <submittedName>
        <fullName evidence="1">ABC transporter substrate-binding protein</fullName>
    </submittedName>
</protein>
<organism evidence="1 2">
    <name type="scientific">Variovorax humicola</name>
    <dbReference type="NCBI Taxonomy" id="1769758"/>
    <lineage>
        <taxon>Bacteria</taxon>
        <taxon>Pseudomonadati</taxon>
        <taxon>Pseudomonadota</taxon>
        <taxon>Betaproteobacteria</taxon>
        <taxon>Burkholderiales</taxon>
        <taxon>Comamonadaceae</taxon>
        <taxon>Variovorax</taxon>
    </lineage>
</organism>
<comment type="caution">
    <text evidence="1">The sequence shown here is derived from an EMBL/GenBank/DDBJ whole genome shotgun (WGS) entry which is preliminary data.</text>
</comment>
<dbReference type="EMBL" id="JBBKZV010000045">
    <property type="protein sequence ID" value="MEJ8826918.1"/>
    <property type="molecule type" value="Genomic_DNA"/>
</dbReference>
<evidence type="ECO:0000313" key="1">
    <source>
        <dbReference type="EMBL" id="MEJ8826918.1"/>
    </source>
</evidence>
<dbReference type="CDD" id="cd06325">
    <property type="entry name" value="PBP1_ABC_unchar_transporter"/>
    <property type="match status" value="1"/>
</dbReference>